<evidence type="ECO:0000313" key="4">
    <source>
        <dbReference type="Proteomes" id="UP000015101"/>
    </source>
</evidence>
<dbReference type="SUPFAM" id="SSF55961">
    <property type="entry name" value="Bet v1-like"/>
    <property type="match status" value="1"/>
</dbReference>
<dbReference type="InterPro" id="IPR001666">
    <property type="entry name" value="PI_transfer"/>
</dbReference>
<evidence type="ECO:0000313" key="2">
    <source>
        <dbReference type="EMBL" id="ESO05982.1"/>
    </source>
</evidence>
<dbReference type="PRINTS" id="PR00391">
    <property type="entry name" value="PITRANSFER"/>
</dbReference>
<reference evidence="3" key="3">
    <citation type="submission" date="2015-06" db="UniProtKB">
        <authorList>
            <consortium name="EnsemblMetazoa"/>
        </authorList>
    </citation>
    <scope>IDENTIFICATION</scope>
</reference>
<dbReference type="OMA" id="QHNVHEL"/>
<dbReference type="EMBL" id="AMQM01000498">
    <property type="status" value="NOT_ANNOTATED_CDS"/>
    <property type="molecule type" value="Genomic_DNA"/>
</dbReference>
<dbReference type="HOGENOM" id="CLU_046509_0_0_1"/>
<dbReference type="PANTHER" id="PTHR10658">
    <property type="entry name" value="PHOSPHATIDYLINOSITOL TRANSFER PROTEIN"/>
    <property type="match status" value="1"/>
</dbReference>
<evidence type="ECO:0000259" key="1">
    <source>
        <dbReference type="Pfam" id="PF02121"/>
    </source>
</evidence>
<dbReference type="AlphaFoldDB" id="T1FXS8"/>
<protein>
    <recommendedName>
        <fullName evidence="1">Phosphatidylinositol transfer protein N-terminal domain-containing protein</fullName>
    </recommendedName>
</protein>
<evidence type="ECO:0000313" key="3">
    <source>
        <dbReference type="EnsemblMetazoa" id="HelroP64321"/>
    </source>
</evidence>
<feature type="domain" description="Phosphatidylinositol transfer protein N-terminal" evidence="1">
    <location>
        <begin position="1"/>
        <end position="260"/>
    </location>
</feature>
<dbReference type="GO" id="GO:0008526">
    <property type="term" value="F:phosphatidylinositol transfer activity"/>
    <property type="evidence" value="ECO:0000318"/>
    <property type="project" value="GO_Central"/>
</dbReference>
<dbReference type="FunCoup" id="T1FXS8">
    <property type="interactions" value="1772"/>
</dbReference>
<dbReference type="Proteomes" id="UP000015101">
    <property type="component" value="Unassembled WGS sequence"/>
</dbReference>
<dbReference type="GO" id="GO:0031210">
    <property type="term" value="F:phosphatidylcholine binding"/>
    <property type="evidence" value="ECO:0000318"/>
    <property type="project" value="GO_Central"/>
</dbReference>
<dbReference type="InParanoid" id="T1FXS8"/>
<accession>T1FXS8</accession>
<dbReference type="Pfam" id="PF02121">
    <property type="entry name" value="IP_trans"/>
    <property type="match status" value="1"/>
</dbReference>
<dbReference type="KEGG" id="hro:HELRODRAFT_64321"/>
<organism evidence="3 4">
    <name type="scientific">Helobdella robusta</name>
    <name type="common">Californian leech</name>
    <dbReference type="NCBI Taxonomy" id="6412"/>
    <lineage>
        <taxon>Eukaryota</taxon>
        <taxon>Metazoa</taxon>
        <taxon>Spiralia</taxon>
        <taxon>Lophotrochozoa</taxon>
        <taxon>Annelida</taxon>
        <taxon>Clitellata</taxon>
        <taxon>Hirudinea</taxon>
        <taxon>Rhynchobdellida</taxon>
        <taxon>Glossiphoniidae</taxon>
        <taxon>Helobdella</taxon>
    </lineage>
</organism>
<reference evidence="2 4" key="2">
    <citation type="journal article" date="2013" name="Nature">
        <title>Insights into bilaterian evolution from three spiralian genomes.</title>
        <authorList>
            <person name="Simakov O."/>
            <person name="Marletaz F."/>
            <person name="Cho S.J."/>
            <person name="Edsinger-Gonzales E."/>
            <person name="Havlak P."/>
            <person name="Hellsten U."/>
            <person name="Kuo D.H."/>
            <person name="Larsson T."/>
            <person name="Lv J."/>
            <person name="Arendt D."/>
            <person name="Savage R."/>
            <person name="Osoegawa K."/>
            <person name="de Jong P."/>
            <person name="Grimwood J."/>
            <person name="Chapman J.A."/>
            <person name="Shapiro H."/>
            <person name="Aerts A."/>
            <person name="Otillar R.P."/>
            <person name="Terry A.Y."/>
            <person name="Boore J.L."/>
            <person name="Grigoriev I.V."/>
            <person name="Lindberg D.R."/>
            <person name="Seaver E.C."/>
            <person name="Weisblat D.A."/>
            <person name="Putnam N.H."/>
            <person name="Rokhsar D.S."/>
        </authorList>
    </citation>
    <scope>NUCLEOTIDE SEQUENCE</scope>
</reference>
<dbReference type="GO" id="GO:0035091">
    <property type="term" value="F:phosphatidylinositol binding"/>
    <property type="evidence" value="ECO:0000318"/>
    <property type="project" value="GO_Central"/>
</dbReference>
<dbReference type="EMBL" id="KB096324">
    <property type="protein sequence ID" value="ESO05982.1"/>
    <property type="molecule type" value="Genomic_DNA"/>
</dbReference>
<name>T1FXS8_HELRO</name>
<gene>
    <name evidence="3" type="primary">20213626</name>
    <name evidence="2" type="ORF">HELRODRAFT_64321</name>
</gene>
<dbReference type="InterPro" id="IPR023393">
    <property type="entry name" value="START-like_dom_sf"/>
</dbReference>
<dbReference type="EnsemblMetazoa" id="HelroT64321">
    <property type="protein sequence ID" value="HelroP64321"/>
    <property type="gene ID" value="HelroG64321"/>
</dbReference>
<dbReference type="PANTHER" id="PTHR10658:SF11">
    <property type="entry name" value="VIBRATOR, ISOFORM B"/>
    <property type="match status" value="1"/>
</dbReference>
<dbReference type="GO" id="GO:0005737">
    <property type="term" value="C:cytoplasm"/>
    <property type="evidence" value="ECO:0000318"/>
    <property type="project" value="GO_Central"/>
</dbReference>
<keyword evidence="4" id="KW-1185">Reference proteome</keyword>
<dbReference type="OrthoDB" id="18453at2759"/>
<proteinExistence type="predicted"/>
<dbReference type="STRING" id="6412.T1FXS8"/>
<dbReference type="CTD" id="20213626"/>
<dbReference type="InterPro" id="IPR055261">
    <property type="entry name" value="PI_transfer_N"/>
</dbReference>
<dbReference type="GeneID" id="20213626"/>
<dbReference type="RefSeq" id="XP_009015350.1">
    <property type="nucleotide sequence ID" value="XM_009017102.1"/>
</dbReference>
<reference evidence="4" key="1">
    <citation type="submission" date="2012-12" db="EMBL/GenBank/DDBJ databases">
        <authorList>
            <person name="Hellsten U."/>
            <person name="Grimwood J."/>
            <person name="Chapman J.A."/>
            <person name="Shapiro H."/>
            <person name="Aerts A."/>
            <person name="Otillar R.P."/>
            <person name="Terry A.Y."/>
            <person name="Boore J.L."/>
            <person name="Simakov O."/>
            <person name="Marletaz F."/>
            <person name="Cho S.-J."/>
            <person name="Edsinger-Gonzales E."/>
            <person name="Havlak P."/>
            <person name="Kuo D.-H."/>
            <person name="Larsson T."/>
            <person name="Lv J."/>
            <person name="Arendt D."/>
            <person name="Savage R."/>
            <person name="Osoegawa K."/>
            <person name="de Jong P."/>
            <person name="Lindberg D.R."/>
            <person name="Seaver E.C."/>
            <person name="Weisblat D.A."/>
            <person name="Putnam N.H."/>
            <person name="Grigoriev I.V."/>
            <person name="Rokhsar D.S."/>
        </authorList>
    </citation>
    <scope>NUCLEOTIDE SEQUENCE</scope>
</reference>
<dbReference type="FunFam" id="3.30.530.20:FF:000025">
    <property type="entry name" value="Phosphatidylinositol transfer protein beta"/>
    <property type="match status" value="1"/>
</dbReference>
<sequence length="281" mass="32346">MLIKEFRIVLPMTVDEYQVAQLYSVAHASKNETGGGEGIEVLKNEPFSATEGVQPKYPLCNGRYTEGQYTLKIYHLASKVPNYLRWLAPKGSLEVREEAWNAFPYCRTIVTNPEYMKDNFFIKIESIHLPDRGDTQNAHGLDKETLSKREVIKIDIANDAVDPADRKPDINPSMYKSVKTGRGPLAGYSWDKTCQPVMCCYKLVTVEFKWWGLQSKVEKFIQKGERRIFTNFHREVFCWTDEWFGLTMADIRALEDKTKKELDQQLHTGEVKGTKKCADDD</sequence>
<dbReference type="Gene3D" id="3.30.530.20">
    <property type="match status" value="1"/>
</dbReference>
<dbReference type="GO" id="GO:0008525">
    <property type="term" value="F:phosphatidylcholine transporter activity"/>
    <property type="evidence" value="ECO:0000318"/>
    <property type="project" value="GO_Central"/>
</dbReference>
<dbReference type="eggNOG" id="KOG3668">
    <property type="taxonomic scope" value="Eukaryota"/>
</dbReference>
<dbReference type="CDD" id="cd08888">
    <property type="entry name" value="SRPBCC_PITPNA-B_like"/>
    <property type="match status" value="1"/>
</dbReference>